<name>A0ABT1HI43_9NOCA</name>
<gene>
    <name evidence="4" type="ORF">LX13_003476</name>
</gene>
<organism evidence="4 5">
    <name type="scientific">Williamsia maris</name>
    <dbReference type="NCBI Taxonomy" id="72806"/>
    <lineage>
        <taxon>Bacteria</taxon>
        <taxon>Bacillati</taxon>
        <taxon>Actinomycetota</taxon>
        <taxon>Actinomycetes</taxon>
        <taxon>Mycobacteriales</taxon>
        <taxon>Nocardiaceae</taxon>
        <taxon>Williamsia</taxon>
    </lineage>
</organism>
<dbReference type="RefSeq" id="WP_253662547.1">
    <property type="nucleotide sequence ID" value="NZ_BAAAJQ010000001.1"/>
</dbReference>
<reference evidence="4 5" key="1">
    <citation type="submission" date="2022-06" db="EMBL/GenBank/DDBJ databases">
        <title>Genomic Encyclopedia of Archaeal and Bacterial Type Strains, Phase II (KMG-II): from individual species to whole genera.</title>
        <authorList>
            <person name="Goeker M."/>
        </authorList>
    </citation>
    <scope>NUCLEOTIDE SEQUENCE [LARGE SCALE GENOMIC DNA]</scope>
    <source>
        <strain evidence="4 5">DSM 44693</strain>
    </source>
</reference>
<protein>
    <submittedName>
        <fullName evidence="4">Mce-associated membrane protein</fullName>
    </submittedName>
</protein>
<dbReference type="PANTHER" id="PTHR37042:SF4">
    <property type="entry name" value="OUTER MEMBRANE PROTEIN RV1973"/>
    <property type="match status" value="1"/>
</dbReference>
<feature type="transmembrane region" description="Helical" evidence="3">
    <location>
        <begin position="49"/>
        <end position="74"/>
    </location>
</feature>
<keyword evidence="2 3" id="KW-0472">Membrane</keyword>
<dbReference type="Proteomes" id="UP001206895">
    <property type="component" value="Unassembled WGS sequence"/>
</dbReference>
<evidence type="ECO:0000256" key="1">
    <source>
        <dbReference type="ARBA" id="ARBA00004370"/>
    </source>
</evidence>
<evidence type="ECO:0000256" key="2">
    <source>
        <dbReference type="ARBA" id="ARBA00023136"/>
    </source>
</evidence>
<proteinExistence type="predicted"/>
<sequence length="206" mass="20780">MSDDQTGSTTSVRLATARARLVEATEVHAAAHAAAEVAHLRRARRVGRAVRVVSVVGLVVTAALVVATIVLVSVGGGGAAGSDRAAAVLSSARDGITTALTADPARPGEYVESVLAVSTGEFRQRVTASRVDIESSVASQAFAGTGQVISAGIVGPDPGSSADVLVVAEATNPQLLGGGAGDARIVLLVHMTRADGVWKIERAQLQ</sequence>
<evidence type="ECO:0000256" key="3">
    <source>
        <dbReference type="SAM" id="Phobius"/>
    </source>
</evidence>
<keyword evidence="3" id="KW-0812">Transmembrane</keyword>
<evidence type="ECO:0000313" key="5">
    <source>
        <dbReference type="Proteomes" id="UP001206895"/>
    </source>
</evidence>
<accession>A0ABT1HI43</accession>
<keyword evidence="5" id="KW-1185">Reference proteome</keyword>
<keyword evidence="3" id="KW-1133">Transmembrane helix</keyword>
<evidence type="ECO:0000313" key="4">
    <source>
        <dbReference type="EMBL" id="MCP2177648.1"/>
    </source>
</evidence>
<comment type="caution">
    <text evidence="4">The sequence shown here is derived from an EMBL/GenBank/DDBJ whole genome shotgun (WGS) entry which is preliminary data.</text>
</comment>
<dbReference type="PANTHER" id="PTHR37042">
    <property type="entry name" value="OUTER MEMBRANE PROTEIN RV1973"/>
    <property type="match status" value="1"/>
</dbReference>
<comment type="subcellular location">
    <subcellularLocation>
        <location evidence="1">Membrane</location>
    </subcellularLocation>
</comment>
<dbReference type="EMBL" id="JAMTCJ010000003">
    <property type="protein sequence ID" value="MCP2177648.1"/>
    <property type="molecule type" value="Genomic_DNA"/>
</dbReference>